<organism evidence="2 3">
    <name type="scientific">Streblomastix strix</name>
    <dbReference type="NCBI Taxonomy" id="222440"/>
    <lineage>
        <taxon>Eukaryota</taxon>
        <taxon>Metamonada</taxon>
        <taxon>Preaxostyla</taxon>
        <taxon>Oxymonadida</taxon>
        <taxon>Streblomastigidae</taxon>
        <taxon>Streblomastix</taxon>
    </lineage>
</organism>
<reference evidence="2 3" key="1">
    <citation type="submission" date="2019-03" db="EMBL/GenBank/DDBJ databases">
        <title>Single cell metagenomics reveals metabolic interactions within the superorganism composed of flagellate Streblomastix strix and complex community of Bacteroidetes bacteria on its surface.</title>
        <authorList>
            <person name="Treitli S.C."/>
            <person name="Kolisko M."/>
            <person name="Husnik F."/>
            <person name="Keeling P."/>
            <person name="Hampl V."/>
        </authorList>
    </citation>
    <scope>NUCLEOTIDE SEQUENCE [LARGE SCALE GENOMIC DNA]</scope>
    <source>
        <strain evidence="2">ST1C</strain>
    </source>
</reference>
<gene>
    <name evidence="2" type="ORF">EZS28_031854</name>
</gene>
<dbReference type="Proteomes" id="UP000324800">
    <property type="component" value="Unassembled WGS sequence"/>
</dbReference>
<feature type="compositionally biased region" description="Basic and acidic residues" evidence="1">
    <location>
        <begin position="176"/>
        <end position="207"/>
    </location>
</feature>
<dbReference type="AlphaFoldDB" id="A0A5J4UR89"/>
<protein>
    <submittedName>
        <fullName evidence="2">Uncharacterized protein</fullName>
    </submittedName>
</protein>
<feature type="non-terminal residue" evidence="2">
    <location>
        <position position="207"/>
    </location>
</feature>
<dbReference type="EMBL" id="SNRW01013444">
    <property type="protein sequence ID" value="KAA6372620.1"/>
    <property type="molecule type" value="Genomic_DNA"/>
</dbReference>
<comment type="caution">
    <text evidence="2">The sequence shown here is derived from an EMBL/GenBank/DDBJ whole genome shotgun (WGS) entry which is preliminary data.</text>
</comment>
<sequence length="207" mass="23657">MKRLMNYGKQPISESNESKGKINTQTLHFKVKAADGKTYGIVKECSKYYIKVAPEKLTDIITEDFDHINGFNNKKLNEYDSYAKAYKVLEEKIIQINEVANMKNRATAKANISSWVPQSEKGEWLNESTNEMRQYLDRQKEIMVNSKSLLKEDMISTGTIVKYKDNLPEAPGKNPSTKDKNGPFDKDFTKKPQEDRDTEKSSGKPSS</sequence>
<evidence type="ECO:0000313" key="3">
    <source>
        <dbReference type="Proteomes" id="UP000324800"/>
    </source>
</evidence>
<accession>A0A5J4UR89</accession>
<feature type="region of interest" description="Disordered" evidence="1">
    <location>
        <begin position="164"/>
        <end position="207"/>
    </location>
</feature>
<proteinExistence type="predicted"/>
<evidence type="ECO:0000313" key="2">
    <source>
        <dbReference type="EMBL" id="KAA6372620.1"/>
    </source>
</evidence>
<evidence type="ECO:0000256" key="1">
    <source>
        <dbReference type="SAM" id="MobiDB-lite"/>
    </source>
</evidence>
<name>A0A5J4UR89_9EUKA</name>